<accession>A0AAD3Y8L0</accession>
<evidence type="ECO:0000256" key="2">
    <source>
        <dbReference type="ARBA" id="ARBA00018987"/>
    </source>
</evidence>
<sequence length="614" mass="67247">MARRRLRLVDTSSDEDEPQHPQHLQQQNDYHQQQPQHEEMVDGEEIQSIPNIESVTLESDPVQLIVSDEEFIDVSDNLSPPFSPSPPHPPPLAPPVAAAVANSREASDCPVRDILRGLGLNMRREWLDSCIRGLEVGVQGFSGFDAATKAKFCFGEFLSADLNLIGAGVLPENVDSMHGVDLPGPFVLQVDEIVNISCSLRQRYLDAPAGPKRCLKLSMTDGIQRLFGMEYRPIKDLEVLAPAGFKVVIRNVNVRRGLLMLVPEVVEVLGGCVAELEAARQRLVHEVNKPPRGKRSRTGVVPPLQTRATLAAWPPNGVNYMVNTGNSTLQPPDGVSYTVNTENPTFQPPSSFNYSENNGNSTLLPPNGVNDPANISNSTLHSATPFQGTIQGPTLIVTGDETLRTARDSAVPAAREIAEPNLNSSAVQYIEDVDMVDHAEHPFILSGDKELPFTYLASLSAKWAALKEKESFLQGKIKCFLTGVKGFQYKQRSTFELLVYVDDGSLISEILIHHNVVKKGIGYSPEEVTAALSSLDKKRVSEMKETLKQFQIFLVNFEGTMLVEMNGTSSFPIALQMNQGCPASDAWLLLQRMNSPAAGQPSLSRQSDLVALSP</sequence>
<evidence type="ECO:0000259" key="5">
    <source>
        <dbReference type="Pfam" id="PF08585"/>
    </source>
</evidence>
<dbReference type="GO" id="GO:0000166">
    <property type="term" value="F:nucleotide binding"/>
    <property type="evidence" value="ECO:0007669"/>
    <property type="project" value="InterPro"/>
</dbReference>
<dbReference type="InterPro" id="IPR042470">
    <property type="entry name" value="RMI1_N_C_sf"/>
</dbReference>
<organism evidence="7 8">
    <name type="scientific">Nepenthes gracilis</name>
    <name type="common">Slender pitcher plant</name>
    <dbReference type="NCBI Taxonomy" id="150966"/>
    <lineage>
        <taxon>Eukaryota</taxon>
        <taxon>Viridiplantae</taxon>
        <taxon>Streptophyta</taxon>
        <taxon>Embryophyta</taxon>
        <taxon>Tracheophyta</taxon>
        <taxon>Spermatophyta</taxon>
        <taxon>Magnoliopsida</taxon>
        <taxon>eudicotyledons</taxon>
        <taxon>Gunneridae</taxon>
        <taxon>Pentapetalae</taxon>
        <taxon>Caryophyllales</taxon>
        <taxon>Nepenthaceae</taxon>
        <taxon>Nepenthes</taxon>
    </lineage>
</organism>
<feature type="region of interest" description="Disordered" evidence="4">
    <location>
        <begin position="1"/>
        <end position="47"/>
    </location>
</feature>
<feature type="domain" description="RecQ-mediated genome instability protein 1 C-terminal OB-fold" evidence="6">
    <location>
        <begin position="451"/>
        <end position="593"/>
    </location>
</feature>
<gene>
    <name evidence="7" type="ORF">Nepgr_033342</name>
</gene>
<comment type="similarity">
    <text evidence="1">Belongs to the RMI1 family.</text>
</comment>
<name>A0AAD3Y8L0_NEPGR</name>
<evidence type="ECO:0000313" key="8">
    <source>
        <dbReference type="Proteomes" id="UP001279734"/>
    </source>
</evidence>
<dbReference type="PANTHER" id="PTHR14790">
    <property type="entry name" value="RECQ-MEDIATED GENOME INSTABILITY PROTEIN 1 RMI1"/>
    <property type="match status" value="1"/>
</dbReference>
<dbReference type="FunFam" id="2.40.50.770:FF:000004">
    <property type="entry name" value="RecQ-mediated instability protein (DUF1767)"/>
    <property type="match status" value="1"/>
</dbReference>
<evidence type="ECO:0000256" key="1">
    <source>
        <dbReference type="ARBA" id="ARBA00006395"/>
    </source>
</evidence>
<feature type="domain" description="RecQ mediated genome instability protein 1 OB-fold" evidence="5">
    <location>
        <begin position="170"/>
        <end position="281"/>
    </location>
</feature>
<dbReference type="AlphaFoldDB" id="A0AAD3Y8L0"/>
<dbReference type="Pfam" id="PF16099">
    <property type="entry name" value="RMI1_C"/>
    <property type="match status" value="1"/>
</dbReference>
<dbReference type="InterPro" id="IPR013894">
    <property type="entry name" value="RMI1_OB"/>
</dbReference>
<dbReference type="GO" id="GO:0000724">
    <property type="term" value="P:double-strand break repair via homologous recombination"/>
    <property type="evidence" value="ECO:0007669"/>
    <property type="project" value="TreeGrafter"/>
</dbReference>
<reference evidence="7" key="1">
    <citation type="submission" date="2023-05" db="EMBL/GenBank/DDBJ databases">
        <title>Nepenthes gracilis genome sequencing.</title>
        <authorList>
            <person name="Fukushima K."/>
        </authorList>
    </citation>
    <scope>NUCLEOTIDE SEQUENCE</scope>
    <source>
        <strain evidence="7">SING2019-196</strain>
    </source>
</reference>
<dbReference type="GO" id="GO:0031422">
    <property type="term" value="C:RecQ family helicase-topoisomerase III complex"/>
    <property type="evidence" value="ECO:0007669"/>
    <property type="project" value="TreeGrafter"/>
</dbReference>
<dbReference type="Proteomes" id="UP001279734">
    <property type="component" value="Unassembled WGS sequence"/>
</dbReference>
<dbReference type="PANTHER" id="PTHR14790:SF15">
    <property type="entry name" value="RECQ-MEDIATED GENOME INSTABILITY PROTEIN 1"/>
    <property type="match status" value="1"/>
</dbReference>
<evidence type="ECO:0000259" key="6">
    <source>
        <dbReference type="Pfam" id="PF16099"/>
    </source>
</evidence>
<dbReference type="EMBL" id="BSYO01000040">
    <property type="protein sequence ID" value="GMH31499.1"/>
    <property type="molecule type" value="Genomic_DNA"/>
</dbReference>
<dbReference type="InterPro" id="IPR032199">
    <property type="entry name" value="RMI1_C"/>
</dbReference>
<protein>
    <recommendedName>
        <fullName evidence="2">RecQ-mediated genome instability protein 1</fullName>
    </recommendedName>
    <alternativeName>
        <fullName evidence="3">BLM-associated protein of 75 kDa homolog</fullName>
    </alternativeName>
</protein>
<dbReference type="Gene3D" id="2.40.50.770">
    <property type="entry name" value="RecQ-mediated genome instability protein Rmi1, C-terminal domain"/>
    <property type="match status" value="1"/>
</dbReference>
<dbReference type="GO" id="GO:0000712">
    <property type="term" value="P:resolution of meiotic recombination intermediates"/>
    <property type="evidence" value="ECO:0007669"/>
    <property type="project" value="TreeGrafter"/>
</dbReference>
<proteinExistence type="inferred from homology"/>
<evidence type="ECO:0000313" key="7">
    <source>
        <dbReference type="EMBL" id="GMH31499.1"/>
    </source>
</evidence>
<dbReference type="SMART" id="SM01161">
    <property type="entry name" value="DUF1767"/>
    <property type="match status" value="1"/>
</dbReference>
<dbReference type="GO" id="GO:0016604">
    <property type="term" value="C:nuclear body"/>
    <property type="evidence" value="ECO:0007669"/>
    <property type="project" value="TreeGrafter"/>
</dbReference>
<keyword evidence="8" id="KW-1185">Reference proteome</keyword>
<dbReference type="Pfam" id="PF08585">
    <property type="entry name" value="RMI1_N_C"/>
    <property type="match status" value="1"/>
</dbReference>
<feature type="compositionally biased region" description="Low complexity" evidence="4">
    <location>
        <begin position="22"/>
        <end position="35"/>
    </location>
</feature>
<evidence type="ECO:0000256" key="4">
    <source>
        <dbReference type="SAM" id="MobiDB-lite"/>
    </source>
</evidence>
<comment type="caution">
    <text evidence="7">The sequence shown here is derived from an EMBL/GenBank/DDBJ whole genome shotgun (WGS) entry which is preliminary data.</text>
</comment>
<evidence type="ECO:0000256" key="3">
    <source>
        <dbReference type="ARBA" id="ARBA00077519"/>
    </source>
</evidence>